<feature type="compositionally biased region" description="Pro residues" evidence="1">
    <location>
        <begin position="468"/>
        <end position="477"/>
    </location>
</feature>
<feature type="region of interest" description="Disordered" evidence="1">
    <location>
        <begin position="155"/>
        <end position="243"/>
    </location>
</feature>
<evidence type="ECO:0000313" key="3">
    <source>
        <dbReference type="Proteomes" id="UP000041254"/>
    </source>
</evidence>
<feature type="compositionally biased region" description="Basic and acidic residues" evidence="1">
    <location>
        <begin position="164"/>
        <end position="184"/>
    </location>
</feature>
<protein>
    <submittedName>
        <fullName evidence="2">Uncharacterized protein</fullName>
    </submittedName>
</protein>
<keyword evidence="3" id="KW-1185">Reference proteome</keyword>
<feature type="compositionally biased region" description="Gly residues" evidence="1">
    <location>
        <begin position="216"/>
        <end position="230"/>
    </location>
</feature>
<evidence type="ECO:0000256" key="1">
    <source>
        <dbReference type="SAM" id="MobiDB-lite"/>
    </source>
</evidence>
<dbReference type="EMBL" id="CDMY01000397">
    <property type="protein sequence ID" value="CEM09917.1"/>
    <property type="molecule type" value="Genomic_DNA"/>
</dbReference>
<gene>
    <name evidence="2" type="ORF">Vbra_8921</name>
</gene>
<evidence type="ECO:0000313" key="2">
    <source>
        <dbReference type="EMBL" id="CEM09917.1"/>
    </source>
</evidence>
<accession>A0A0G4FAG7</accession>
<dbReference type="Proteomes" id="UP000041254">
    <property type="component" value="Unassembled WGS sequence"/>
</dbReference>
<dbReference type="InParanoid" id="A0A0G4FAG7"/>
<name>A0A0G4FAG7_VITBC</name>
<feature type="region of interest" description="Disordered" evidence="1">
    <location>
        <begin position="462"/>
        <end position="501"/>
    </location>
</feature>
<dbReference type="AlphaFoldDB" id="A0A0G4FAG7"/>
<reference evidence="2 3" key="1">
    <citation type="submission" date="2014-11" db="EMBL/GenBank/DDBJ databases">
        <authorList>
            <person name="Zhu J."/>
            <person name="Qi W."/>
            <person name="Song R."/>
        </authorList>
    </citation>
    <scope>NUCLEOTIDE SEQUENCE [LARGE SCALE GENOMIC DNA]</scope>
</reference>
<proteinExistence type="predicted"/>
<sequence length="501" mass="52595">MHADGEHKFNLDADTTGARCLTSQQFKDFFNKKGTEGGCYRHATRLHNCTTPHSSFIHLCVWVRCSGGVHLRDLEKFYQLMHIKAAEQPEGAAAAAAAAGASGDGVDFEEFVNFFAPPADSNGNNPVRSVSDNMKTLKEEMNKFVAQSQSILGTTGATATATEAQKDQEGQEGGNKEIVEDGDQRQQQMEEGQGHGEGEGEEGDSSGDGTVTAAAGGDGIEGGEGGAGVGDGEEGNEAEGERGDPAMILRKKLFLHRVYALMMIERFEEAVTQLRGVNFELTNHTRKIDGFDELPCENPLPAAQPPSVGFLLLQSTLKSLAGGAATGINEALDQMYQMIAGIMETYTLPPDQNLTGAATAAIAAPSSVPVAAPVSAAAPGFSFSAMPYQAPHLRPPPSLAPPVRPNTPSYICPPPFTYHHTAAMPHPPSAPPPAVVLPAPSPAPAHVMMMPNQAPLQYPTHHGIPGPGGHPMPPPGNTPGRTTRGACPWATHGRIGQGGGQ</sequence>
<organism evidence="2 3">
    <name type="scientific">Vitrella brassicaformis (strain CCMP3155)</name>
    <dbReference type="NCBI Taxonomy" id="1169540"/>
    <lineage>
        <taxon>Eukaryota</taxon>
        <taxon>Sar</taxon>
        <taxon>Alveolata</taxon>
        <taxon>Colpodellida</taxon>
        <taxon>Vitrellaceae</taxon>
        <taxon>Vitrella</taxon>
    </lineage>
</organism>
<dbReference type="VEuPathDB" id="CryptoDB:Vbra_8921"/>